<dbReference type="AlphaFoldDB" id="A0A2I8VSJ2"/>
<evidence type="ECO:0000256" key="3">
    <source>
        <dbReference type="ARBA" id="ARBA00022475"/>
    </source>
</evidence>
<dbReference type="InterPro" id="IPR050166">
    <property type="entry name" value="ABC_transporter_ATP-bind"/>
</dbReference>
<evidence type="ECO:0000256" key="4">
    <source>
        <dbReference type="ARBA" id="ARBA00022741"/>
    </source>
</evidence>
<organism evidence="8 9">
    <name type="scientific">Salinigranum rubrum</name>
    <dbReference type="NCBI Taxonomy" id="755307"/>
    <lineage>
        <taxon>Archaea</taxon>
        <taxon>Methanobacteriati</taxon>
        <taxon>Methanobacteriota</taxon>
        <taxon>Stenosarchaea group</taxon>
        <taxon>Halobacteria</taxon>
        <taxon>Halobacteriales</taxon>
        <taxon>Haloferacaceae</taxon>
        <taxon>Salinigranum</taxon>
    </lineage>
</organism>
<evidence type="ECO:0000256" key="5">
    <source>
        <dbReference type="ARBA" id="ARBA00022840"/>
    </source>
</evidence>
<name>A0A2I8VSJ2_9EURY</name>
<keyword evidence="2" id="KW-0813">Transport</keyword>
<dbReference type="PANTHER" id="PTHR42788:SF7">
    <property type="entry name" value="NITRATE ABC TRANSPORTER ATP-BINDING PROTEIN"/>
    <property type="match status" value="1"/>
</dbReference>
<dbReference type="KEGG" id="srub:C2R22_21590"/>
<dbReference type="SUPFAM" id="SSF52540">
    <property type="entry name" value="P-loop containing nucleoside triphosphate hydrolases"/>
    <property type="match status" value="1"/>
</dbReference>
<keyword evidence="9" id="KW-1185">Reference proteome</keyword>
<dbReference type="OrthoDB" id="18368at2157"/>
<dbReference type="GO" id="GO:0005886">
    <property type="term" value="C:plasma membrane"/>
    <property type="evidence" value="ECO:0007669"/>
    <property type="project" value="UniProtKB-SubCell"/>
</dbReference>
<dbReference type="Gene3D" id="3.40.50.300">
    <property type="entry name" value="P-loop containing nucleotide triphosphate hydrolases"/>
    <property type="match status" value="1"/>
</dbReference>
<evidence type="ECO:0000313" key="8">
    <source>
        <dbReference type="EMBL" id="AUV84169.1"/>
    </source>
</evidence>
<evidence type="ECO:0000256" key="1">
    <source>
        <dbReference type="ARBA" id="ARBA00004202"/>
    </source>
</evidence>
<keyword evidence="8" id="KW-0614">Plasmid</keyword>
<accession>A0A2I8VSJ2</accession>
<proteinExistence type="predicted"/>
<dbReference type="GO" id="GO:0005524">
    <property type="term" value="F:ATP binding"/>
    <property type="evidence" value="ECO:0007669"/>
    <property type="project" value="UniProtKB-KW"/>
</dbReference>
<keyword evidence="4" id="KW-0547">Nucleotide-binding</keyword>
<keyword evidence="3" id="KW-1003">Cell membrane</keyword>
<dbReference type="InterPro" id="IPR003593">
    <property type="entry name" value="AAA+_ATPase"/>
</dbReference>
<dbReference type="InterPro" id="IPR017871">
    <property type="entry name" value="ABC_transporter-like_CS"/>
</dbReference>
<dbReference type="GO" id="GO:0016887">
    <property type="term" value="F:ATP hydrolysis activity"/>
    <property type="evidence" value="ECO:0007669"/>
    <property type="project" value="InterPro"/>
</dbReference>
<dbReference type="GeneID" id="35594744"/>
<sequence>MSSSNQKVDGASLGVDSGRAGWIHIENLTKEFDTQQGHELVFEDLNIDIEPGTFVTLLGKSGSGKSTLLNIISGVLEPTAGQVRFEVEGAPGDVTLGHVFQSPRLLPWNTLIQNIEYVHENNPEYSRELAEDYLDLVELTEHYDKYPTQISGGQKQRVGIARALSIDPEILLMDEPFSALDEITAEELRTQLMNIWKQLNKTVFFVTHDMTEAIELSDRMLMLGDGRIYADLEVPLDRPRRLDSDEFLKFRQKALDKFHSIED</sequence>
<dbReference type="InterPro" id="IPR027417">
    <property type="entry name" value="P-loop_NTPase"/>
</dbReference>
<evidence type="ECO:0000256" key="2">
    <source>
        <dbReference type="ARBA" id="ARBA00022448"/>
    </source>
</evidence>
<dbReference type="CDD" id="cd03293">
    <property type="entry name" value="ABC_NrtD_SsuB_transporters"/>
    <property type="match status" value="1"/>
</dbReference>
<dbReference type="PROSITE" id="PS00211">
    <property type="entry name" value="ABC_TRANSPORTER_1"/>
    <property type="match status" value="1"/>
</dbReference>
<dbReference type="PROSITE" id="PS50893">
    <property type="entry name" value="ABC_TRANSPORTER_2"/>
    <property type="match status" value="1"/>
</dbReference>
<dbReference type="Pfam" id="PF00005">
    <property type="entry name" value="ABC_tran"/>
    <property type="match status" value="1"/>
</dbReference>
<evidence type="ECO:0000256" key="6">
    <source>
        <dbReference type="ARBA" id="ARBA00023136"/>
    </source>
</evidence>
<reference evidence="8 9" key="1">
    <citation type="submission" date="2018-01" db="EMBL/GenBank/DDBJ databases">
        <title>Complete genome sequence of Salinigranum rubrum GX10T, an extremely halophilic archaeon isolated from a marine solar saltern.</title>
        <authorList>
            <person name="Han S."/>
        </authorList>
    </citation>
    <scope>NUCLEOTIDE SEQUENCE [LARGE SCALE GENOMIC DNA]</scope>
    <source>
        <strain evidence="8 9">GX10</strain>
        <plasmid evidence="9">Plasmid unnamed1</plasmid>
    </source>
</reference>
<dbReference type="PANTHER" id="PTHR42788">
    <property type="entry name" value="TAURINE IMPORT ATP-BINDING PROTEIN-RELATED"/>
    <property type="match status" value="1"/>
</dbReference>
<feature type="domain" description="ABC transporter" evidence="7">
    <location>
        <begin position="23"/>
        <end position="250"/>
    </location>
</feature>
<keyword evidence="6" id="KW-0472">Membrane</keyword>
<dbReference type="InterPro" id="IPR003439">
    <property type="entry name" value="ABC_transporter-like_ATP-bd"/>
</dbReference>
<geneLocation type="plasmid" evidence="8">
    <name>unnamed1</name>
</geneLocation>
<dbReference type="EMBL" id="CP026310">
    <property type="protein sequence ID" value="AUV84169.1"/>
    <property type="molecule type" value="Genomic_DNA"/>
</dbReference>
<gene>
    <name evidence="8" type="ORF">C2R22_21590</name>
</gene>
<keyword evidence="5 8" id="KW-0067">ATP-binding</keyword>
<dbReference type="Proteomes" id="UP000236584">
    <property type="component" value="Plasmid unnamed1"/>
</dbReference>
<protein>
    <submittedName>
        <fullName evidence="8">Nitrate/sulfonate/bicarbonate ABC transporter ATP-binding protein</fullName>
    </submittedName>
</protein>
<evidence type="ECO:0000259" key="7">
    <source>
        <dbReference type="PROSITE" id="PS50893"/>
    </source>
</evidence>
<dbReference type="SMART" id="SM00382">
    <property type="entry name" value="AAA"/>
    <property type="match status" value="1"/>
</dbReference>
<evidence type="ECO:0000313" key="9">
    <source>
        <dbReference type="Proteomes" id="UP000236584"/>
    </source>
</evidence>
<dbReference type="RefSeq" id="WP_103427858.1">
    <property type="nucleotide sequence ID" value="NZ_CP026310.1"/>
</dbReference>
<comment type="subcellular location">
    <subcellularLocation>
        <location evidence="1">Cell membrane</location>
        <topology evidence="1">Peripheral membrane protein</topology>
    </subcellularLocation>
</comment>